<dbReference type="RefSeq" id="WP_124771693.1">
    <property type="nucleotide sequence ID" value="NZ_QGSZ01000153.1"/>
</dbReference>
<dbReference type="AlphaFoldDB" id="A0A3N9XE03"/>
<dbReference type="OrthoDB" id="3404002at2"/>
<dbReference type="EMBL" id="QGSZ01000153">
    <property type="protein sequence ID" value="RQX05603.1"/>
    <property type="molecule type" value="Genomic_DNA"/>
</dbReference>
<reference evidence="1 2" key="1">
    <citation type="submission" date="2018-05" db="EMBL/GenBank/DDBJ databases">
        <title>Micromonospora from Atacama Desert.</title>
        <authorList>
            <person name="Carro L."/>
            <person name="Goodfellow M."/>
            <person name="Klenk H.-P."/>
        </authorList>
    </citation>
    <scope>NUCLEOTIDE SEQUENCE [LARGE SCALE GENOMIC DNA]</scope>
    <source>
        <strain evidence="1 2">LB39</strain>
    </source>
</reference>
<evidence type="ECO:0000313" key="2">
    <source>
        <dbReference type="Proteomes" id="UP000282312"/>
    </source>
</evidence>
<proteinExistence type="predicted"/>
<evidence type="ECO:0000313" key="1">
    <source>
        <dbReference type="EMBL" id="RQX05603.1"/>
    </source>
</evidence>
<accession>A0A3N9XE03</accession>
<sequence>MGKPPDLVAAEYALGSVDVERMPWYAADWLADGHDGPALRELAGLDGTDTRLIGELLPDALSEVGVRVPSAAQAADTWLATLAQRLINGEVDERTVSEHASAFVSRHLDLDEIWHSPFTDLHVLVDEWDQDWGRGNQELATTVRQLCRDHISRVPASPGIDLTSLAHGSAEQQTGGLRRLLNAWDFIGVHDPRANVDEYDCLIAPLLARLTKGAGAGDLSEYLSAEIRGHFGMTVSDTETRAFARRLLTWWGTEQGAR</sequence>
<dbReference type="Proteomes" id="UP000282312">
    <property type="component" value="Unassembled WGS sequence"/>
</dbReference>
<name>A0A3N9XE03_9ACTN</name>
<comment type="caution">
    <text evidence="1">The sequence shown here is derived from an EMBL/GenBank/DDBJ whole genome shotgun (WGS) entry which is preliminary data.</text>
</comment>
<organism evidence="1 2">
    <name type="scientific">Micromonospora inaquosa</name>
    <dbReference type="NCBI Taxonomy" id="2203716"/>
    <lineage>
        <taxon>Bacteria</taxon>
        <taxon>Bacillati</taxon>
        <taxon>Actinomycetota</taxon>
        <taxon>Actinomycetes</taxon>
        <taxon>Micromonosporales</taxon>
        <taxon>Micromonosporaceae</taxon>
        <taxon>Micromonospora</taxon>
    </lineage>
</organism>
<gene>
    <name evidence="1" type="ORF">DLJ59_07055</name>
</gene>
<keyword evidence="2" id="KW-1185">Reference proteome</keyword>
<protein>
    <submittedName>
        <fullName evidence="1">Uncharacterized protein</fullName>
    </submittedName>
</protein>